<name>A0ABP0I131_9DINO</name>
<keyword evidence="3" id="KW-0472">Membrane</keyword>
<keyword evidence="3" id="KW-1133">Transmembrane helix</keyword>
<evidence type="ECO:0000313" key="4">
    <source>
        <dbReference type="EMBL" id="CAK8995272.1"/>
    </source>
</evidence>
<organism evidence="4 5">
    <name type="scientific">Durusdinium trenchii</name>
    <dbReference type="NCBI Taxonomy" id="1381693"/>
    <lineage>
        <taxon>Eukaryota</taxon>
        <taxon>Sar</taxon>
        <taxon>Alveolata</taxon>
        <taxon>Dinophyceae</taxon>
        <taxon>Suessiales</taxon>
        <taxon>Symbiodiniaceae</taxon>
        <taxon>Durusdinium</taxon>
    </lineage>
</organism>
<keyword evidence="5" id="KW-1185">Reference proteome</keyword>
<evidence type="ECO:0000256" key="1">
    <source>
        <dbReference type="SAM" id="Coils"/>
    </source>
</evidence>
<evidence type="ECO:0000313" key="5">
    <source>
        <dbReference type="Proteomes" id="UP001642464"/>
    </source>
</evidence>
<gene>
    <name evidence="4" type="ORF">SCF082_LOCUS4281</name>
</gene>
<proteinExistence type="predicted"/>
<reference evidence="4 5" key="1">
    <citation type="submission" date="2024-02" db="EMBL/GenBank/DDBJ databases">
        <authorList>
            <person name="Chen Y."/>
            <person name="Shah S."/>
            <person name="Dougan E. K."/>
            <person name="Thang M."/>
            <person name="Chan C."/>
        </authorList>
    </citation>
    <scope>NUCLEOTIDE SEQUENCE [LARGE SCALE GENOMIC DNA]</scope>
</reference>
<feature type="transmembrane region" description="Helical" evidence="3">
    <location>
        <begin position="27"/>
        <end position="53"/>
    </location>
</feature>
<accession>A0ABP0I131</accession>
<keyword evidence="3" id="KW-0812">Transmembrane</keyword>
<feature type="transmembrane region" description="Helical" evidence="3">
    <location>
        <begin position="60"/>
        <end position="79"/>
    </location>
</feature>
<protein>
    <submittedName>
        <fullName evidence="4">Type I polyketide synthase</fullName>
    </submittedName>
</protein>
<evidence type="ECO:0000256" key="3">
    <source>
        <dbReference type="SAM" id="Phobius"/>
    </source>
</evidence>
<dbReference type="EMBL" id="CAXAMM010002224">
    <property type="protein sequence ID" value="CAK8995272.1"/>
    <property type="molecule type" value="Genomic_DNA"/>
</dbReference>
<feature type="compositionally biased region" description="Basic residues" evidence="2">
    <location>
        <begin position="636"/>
        <end position="648"/>
    </location>
</feature>
<feature type="region of interest" description="Disordered" evidence="2">
    <location>
        <begin position="617"/>
        <end position="659"/>
    </location>
</feature>
<dbReference type="Proteomes" id="UP001642464">
    <property type="component" value="Unassembled WGS sequence"/>
</dbReference>
<keyword evidence="1" id="KW-0175">Coiled coil</keyword>
<evidence type="ECO:0000256" key="2">
    <source>
        <dbReference type="SAM" id="MobiDB-lite"/>
    </source>
</evidence>
<feature type="coiled-coil region" evidence="1">
    <location>
        <begin position="283"/>
        <end position="310"/>
    </location>
</feature>
<sequence>MNLAFSLADLIREARYWSTPGTASCPWGLGAFLILLAFLIGICCGGCAVGCILSRGCQRLGFLVARLGAAYLGPVPPSVPPSVQQRLAEYRLKGPPLTWEEVVGFVRGVDERSVLSLTSIWIPLEAEDPKSAGSVAVGACFPILVRSHGLMLLIPKSDEIQTAILHASSESQVEPVFWDSEVTVVSSRSKVLGLAECQLVDLGWEAISSFFKSTVLRGAAARNTRVVHFQVGDQSGRPSASSALRLAETWLGEGAGLDAEVTADYHTGVEYEESDVPSPSLAANGDQGEVAQLKERMRALEAELARARQPVIPPGPSTVPLLPGAKHGAEQRLFGTQPASSGLNSEELMKLQQLAGTPPGRLGAAVQRQSLRQQQMYPMLEGLHAEAEKGVIEDPALPGPEWDLEPELVADPIQRMLLLQMKQNSVLMQRMMAPKDPMSTLLSGGGSESGNNSGSARGCMARDMYLRTVQDLPKVGEVARLNAMQELGISMDKEDKDLMHLYIERRVPLAENKMLAHFAVLAAEGWSIAHVAQDPIMKGFIARMLFFIEQSALDNSRLELGWLMSGFPEPNTHLHFSVKRTPGLKPFTRLASPLWVSANLAFLKDLDYIEGRIQTLGKPKGKQTSAGSELEDGPKPKPKPKGKKGKKGSGKDGDSADVELDGVQTPWTQETQAEALAQAMAVGSKEAARSGVSPVPASAVASSALEVGLTLDEISAVYPTDKLSAEQLRARCAAAGNSFARGFGGTNVSLVSFASKDAKILPEPDAPLPLNEQLTFWPGGGGELNHEAMPERSFDLVGSFSDWQPVPMQKESEGIYSYVLILGENRWEVFQIWLDGDPYRCLFPEQHKAASKSHVLGPEAKATSCWLLDGRPEGELRLRIKGSVAGRTAEGRGRVGSRWRVRLQMRGKWRMVDWERLNEPLASKEELPLSSYFVTADFNGWGLEQMQLQEDGSWRLEVHLIRPGGSFQILRNRDPDQTMYPVEGEPRGPDDLSEGRCWTMKGSPKELFSITLRRQVSDGLETRKEVHIERLGEKELDEEQICSLRRLRLSAFGTWEPGARLRELVWTGSCYHFFVRLGVNARESFQLLQDFSWHHVIHPSVANARPSLEHSVLGPKAGDRGLNWTIGLDGYEKPGDIFEVQVFGELRVERVRWHRLAPRTSAATIRHAEETGLLFGR</sequence>
<comment type="caution">
    <text evidence="4">The sequence shown here is derived from an EMBL/GenBank/DDBJ whole genome shotgun (WGS) entry which is preliminary data.</text>
</comment>